<keyword evidence="3" id="KW-1185">Reference proteome</keyword>
<evidence type="ECO:0000313" key="3">
    <source>
        <dbReference type="Proteomes" id="UP000269374"/>
    </source>
</evidence>
<dbReference type="Proteomes" id="UP000269374">
    <property type="component" value="Chromosome"/>
</dbReference>
<dbReference type="RefSeq" id="WP_120772552.1">
    <property type="nucleotide sequence ID" value="NZ_CP032627.1"/>
</dbReference>
<dbReference type="EMBL" id="CP032627">
    <property type="protein sequence ID" value="AYG01172.1"/>
    <property type="molecule type" value="Genomic_DNA"/>
</dbReference>
<proteinExistence type="predicted"/>
<reference evidence="2 3" key="1">
    <citation type="submission" date="2018-09" db="EMBL/GenBank/DDBJ databases">
        <title>Genome sequencing of strain 1JSPR-7.</title>
        <authorList>
            <person name="Heo J."/>
            <person name="Kim S.-J."/>
            <person name="Kwon S.-W."/>
        </authorList>
    </citation>
    <scope>NUCLEOTIDE SEQUENCE [LARGE SCALE GENOMIC DNA]</scope>
    <source>
        <strain evidence="2 3">1JSPR-7</strain>
    </source>
</reference>
<name>A0A387BG93_9LACT</name>
<gene>
    <name evidence="2" type="ORF">D7I46_08720</name>
</gene>
<accession>A0A387BG93</accession>
<sequence>MDLEKISKEDIEKLVLTKELYSQELQRLRENMDNTQEVLNEYFELQYDKIQEVLFKGFKLAQNTKTLKVPNRSELDQELETTPEFIADFIKARQKENWWLGQSLLTKIYLKK</sequence>
<evidence type="ECO:0000256" key="1">
    <source>
        <dbReference type="SAM" id="Coils"/>
    </source>
</evidence>
<keyword evidence="1" id="KW-0175">Coiled coil</keyword>
<evidence type="ECO:0000313" key="2">
    <source>
        <dbReference type="EMBL" id="AYG01172.1"/>
    </source>
</evidence>
<dbReference type="KEGG" id="lact:D7I46_08720"/>
<dbReference type="AlphaFoldDB" id="A0A387BG93"/>
<organism evidence="2 3">
    <name type="scientific">Lactococcus allomyrinae</name>
    <dbReference type="NCBI Taxonomy" id="2419773"/>
    <lineage>
        <taxon>Bacteria</taxon>
        <taxon>Bacillati</taxon>
        <taxon>Bacillota</taxon>
        <taxon>Bacilli</taxon>
        <taxon>Lactobacillales</taxon>
        <taxon>Streptococcaceae</taxon>
        <taxon>Lactococcus</taxon>
    </lineage>
</organism>
<feature type="coiled-coil region" evidence="1">
    <location>
        <begin position="11"/>
        <end position="45"/>
    </location>
</feature>
<protein>
    <submittedName>
        <fullName evidence="2">Uncharacterized protein</fullName>
    </submittedName>
</protein>